<evidence type="ECO:0000313" key="3">
    <source>
        <dbReference type="EMBL" id="PIR83934.1"/>
    </source>
</evidence>
<dbReference type="SUPFAM" id="SSF56601">
    <property type="entry name" value="beta-lactamase/transpeptidase-like"/>
    <property type="match status" value="1"/>
</dbReference>
<feature type="domain" description="Beta-lactamase-related" evidence="2">
    <location>
        <begin position="14"/>
        <end position="306"/>
    </location>
</feature>
<proteinExistence type="predicted"/>
<reference evidence="4" key="1">
    <citation type="submission" date="2017-09" db="EMBL/GenBank/DDBJ databases">
        <title>Depth-based differentiation of microbial function through sediment-hosted aquifers and enrichment of novel symbionts in the deep terrestrial subsurface.</title>
        <authorList>
            <person name="Probst A.J."/>
            <person name="Ladd B."/>
            <person name="Jarett J.K."/>
            <person name="Geller-Mcgrath D.E."/>
            <person name="Sieber C.M.K."/>
            <person name="Emerson J.B."/>
            <person name="Anantharaman K."/>
            <person name="Thomas B.C."/>
            <person name="Malmstrom R."/>
            <person name="Stieglmeier M."/>
            <person name="Klingl A."/>
            <person name="Woyke T."/>
            <person name="Ryan C.M."/>
            <person name="Banfield J.F."/>
        </authorList>
    </citation>
    <scope>NUCLEOTIDE SEQUENCE [LARGE SCALE GENOMIC DNA]</scope>
</reference>
<sequence>MHKEIEGRALRAIEEKAFPGCVVGTVKANGERDVWSFGTLIYESGEKVREDTIYDLASITKSIPTASLALSFIEGGRLKLEDPVLKYIPELHNDFGATIEDLLCYRVRGTRLSTLRYKTFEEIRTHVFEHGFDGPPGERHYTNLPAYILGVIVERIGNASLAKQAHDRFFEPLHMSRTTFFPSTSDCAPTEIDERGVVQGLPHDESAYVFAKERRAVGHAGLFSTVPDLLNFLESLLKGEYSYVADGAQKGLGWQLRDQMEMGKRASPQAFGKTGFTGTSIVVDMGAGLGFVILSNRTYPTRPKDMSAINEFRADIADIIIS</sequence>
<organism evidence="3 4">
    <name type="scientific">Candidatus Kaiserbacteria bacterium CG10_big_fil_rev_8_21_14_0_10_51_14</name>
    <dbReference type="NCBI Taxonomy" id="1974610"/>
    <lineage>
        <taxon>Bacteria</taxon>
        <taxon>Candidatus Kaiseribacteriota</taxon>
    </lineage>
</organism>
<evidence type="ECO:0000256" key="1">
    <source>
        <dbReference type="ARBA" id="ARBA00022801"/>
    </source>
</evidence>
<dbReference type="Proteomes" id="UP000231192">
    <property type="component" value="Unassembled WGS sequence"/>
</dbReference>
<evidence type="ECO:0000259" key="2">
    <source>
        <dbReference type="Pfam" id="PF00144"/>
    </source>
</evidence>
<dbReference type="InterPro" id="IPR012338">
    <property type="entry name" value="Beta-lactam/transpept-like"/>
</dbReference>
<comment type="caution">
    <text evidence="3">The sequence shown here is derived from an EMBL/GenBank/DDBJ whole genome shotgun (WGS) entry which is preliminary data.</text>
</comment>
<evidence type="ECO:0000313" key="4">
    <source>
        <dbReference type="Proteomes" id="UP000231192"/>
    </source>
</evidence>
<name>A0A2H0UBX8_9BACT</name>
<dbReference type="InterPro" id="IPR050789">
    <property type="entry name" value="Diverse_Enzym_Activities"/>
</dbReference>
<dbReference type="PANTHER" id="PTHR43283:SF11">
    <property type="entry name" value="BETA-LACTAMASE-RELATED DOMAIN-CONTAINING PROTEIN"/>
    <property type="match status" value="1"/>
</dbReference>
<dbReference type="EMBL" id="PFBK01000003">
    <property type="protein sequence ID" value="PIR83934.1"/>
    <property type="molecule type" value="Genomic_DNA"/>
</dbReference>
<dbReference type="AlphaFoldDB" id="A0A2H0UBX8"/>
<keyword evidence="1" id="KW-0378">Hydrolase</keyword>
<dbReference type="GO" id="GO:0016787">
    <property type="term" value="F:hydrolase activity"/>
    <property type="evidence" value="ECO:0007669"/>
    <property type="project" value="UniProtKB-KW"/>
</dbReference>
<dbReference type="Pfam" id="PF00144">
    <property type="entry name" value="Beta-lactamase"/>
    <property type="match status" value="1"/>
</dbReference>
<accession>A0A2H0UBX8</accession>
<dbReference type="InterPro" id="IPR001466">
    <property type="entry name" value="Beta-lactam-related"/>
</dbReference>
<gene>
    <name evidence="3" type="ORF">COU18_00785</name>
</gene>
<protein>
    <recommendedName>
        <fullName evidence="2">Beta-lactamase-related domain-containing protein</fullName>
    </recommendedName>
</protein>
<dbReference type="Gene3D" id="3.40.710.10">
    <property type="entry name" value="DD-peptidase/beta-lactamase superfamily"/>
    <property type="match status" value="1"/>
</dbReference>
<dbReference type="PANTHER" id="PTHR43283">
    <property type="entry name" value="BETA-LACTAMASE-RELATED"/>
    <property type="match status" value="1"/>
</dbReference>